<reference evidence="1" key="1">
    <citation type="submission" date="2020-01" db="EMBL/GenBank/DDBJ databases">
        <title>Identification and distribution of gene clusters putatively required for synthesis of sphingolipid metabolism inhibitors in phylogenetically diverse species of the filamentous fungus Fusarium.</title>
        <authorList>
            <person name="Kim H.-S."/>
            <person name="Busman M."/>
            <person name="Brown D.W."/>
            <person name="Divon H."/>
            <person name="Uhlig S."/>
            <person name="Proctor R.H."/>
        </authorList>
    </citation>
    <scope>NUCLEOTIDE SEQUENCE</scope>
    <source>
        <strain evidence="1">NRRL 53441</strain>
    </source>
</reference>
<keyword evidence="2" id="KW-1185">Reference proteome</keyword>
<evidence type="ECO:0000313" key="1">
    <source>
        <dbReference type="EMBL" id="KAF4457161.1"/>
    </source>
</evidence>
<protein>
    <submittedName>
        <fullName evidence="1">Aminodeoxychorismate synthase</fullName>
    </submittedName>
</protein>
<gene>
    <name evidence="1" type="ORF">F53441_849</name>
</gene>
<proteinExistence type="predicted"/>
<name>A0A8H4KUV0_9HYPO</name>
<comment type="caution">
    <text evidence="1">The sequence shown here is derived from an EMBL/GenBank/DDBJ whole genome shotgun (WGS) entry which is preliminary data.</text>
</comment>
<sequence>MTDFICVGHGMGVTPSQPTNQFAAEASCQPGIGTPSQPHLEALIHDFNQPRLADSVKHNNRLSRFSISLLFFLLHITTTAPDSDEFHQFVDALAADADFADEGTDLHLEQEQEPQDLADEDVACGQDAETPSPKKMDRSVIDILIEEIEKACGPVPTMDNQQYPLTQCGQGVPNVIGTYLLHGIPAGTDAEDDTKHRVYCGQAMSVKPRNHKSVGLRQRSQQHWSHIYSKSKDAKNSLHAYDRLGDVEIARVEIALLSAFPFPRAGTGEALRQFCYIASLVETIDILLIGSISQTSVKPFGPYTGLPHGLSLQPGHIPQRSFEGLNRALPIKQMSKIFGHLIASTTWSTPEIRCLMSVIERNEEQVYHHFNASPIQWDYLVTELCAHSICKTTAEIKSIHGILMIDSDSGLSTCRASRWRLIWNQIYRVK</sequence>
<organism evidence="1 2">
    <name type="scientific">Fusarium austroafricanum</name>
    <dbReference type="NCBI Taxonomy" id="2364996"/>
    <lineage>
        <taxon>Eukaryota</taxon>
        <taxon>Fungi</taxon>
        <taxon>Dikarya</taxon>
        <taxon>Ascomycota</taxon>
        <taxon>Pezizomycotina</taxon>
        <taxon>Sordariomycetes</taxon>
        <taxon>Hypocreomycetidae</taxon>
        <taxon>Hypocreales</taxon>
        <taxon>Nectriaceae</taxon>
        <taxon>Fusarium</taxon>
        <taxon>Fusarium concolor species complex</taxon>
    </lineage>
</organism>
<dbReference type="AlphaFoldDB" id="A0A8H4KUV0"/>
<dbReference type="EMBL" id="JAADJG010000033">
    <property type="protein sequence ID" value="KAF4457161.1"/>
    <property type="molecule type" value="Genomic_DNA"/>
</dbReference>
<accession>A0A8H4KUV0</accession>
<evidence type="ECO:0000313" key="2">
    <source>
        <dbReference type="Proteomes" id="UP000605986"/>
    </source>
</evidence>
<dbReference type="OrthoDB" id="4619081at2759"/>
<dbReference type="Proteomes" id="UP000605986">
    <property type="component" value="Unassembled WGS sequence"/>
</dbReference>